<dbReference type="GeneID" id="94843284"/>
<name>A0A1J4JNL6_9EUKA</name>
<evidence type="ECO:0000313" key="1">
    <source>
        <dbReference type="EMBL" id="OHT00675.1"/>
    </source>
</evidence>
<protein>
    <submittedName>
        <fullName evidence="1">Uncharacterized protein</fullName>
    </submittedName>
</protein>
<sequence>MSSIKYKNDIILTEKPKLTQTEISSDYDDFDYDDNDEIYYNQHPINITDDVTKEVTMLPNMDESDKYRFYQKIQSYIFDVNVKFDPNPFSPESLEILFSTIILNEICLKFIFQLALFLSKNFPEDVKILANLGIFNICDEIFNMKVCFDMIPDIFYFLESQISKDSEFYRFLVENGFFFKVMDFIFHKDDLIFPDNYKLVLQSETSSNTFGDHLMESRDHIFCEGCHLLQNILPLLPLEILNNEYLSNYPYIEIMMDILSEKIFLYNEYKKASENSFDQKIPKPVNYQQNKQVVIEVLNLLIIFCQRNIEVVSKVMFLYPKNDRKKLPFLFYLIECRRLKKIKQIFVSLSKIVNYLLIFNFDLHFEFLKNFGIYDFVLFFLNQRKKLSPECIQIINSILINQPNDEIFHTALFNNLRGHLNLPYEIKYPICLALSHLSINASSDLLLKFIKEINILPDLFECIYESNEKDIIVLLKGIHRLLDFCEINGFKEEIMNKLGSESLDEIDFCNSFENEEIQQLFHDITRFFQNDE</sequence>
<organism evidence="1 2">
    <name type="scientific">Tritrichomonas foetus</name>
    <dbReference type="NCBI Taxonomy" id="1144522"/>
    <lineage>
        <taxon>Eukaryota</taxon>
        <taxon>Metamonada</taxon>
        <taxon>Parabasalia</taxon>
        <taxon>Tritrichomonadida</taxon>
        <taxon>Tritrichomonadidae</taxon>
        <taxon>Tritrichomonas</taxon>
    </lineage>
</organism>
<proteinExistence type="predicted"/>
<evidence type="ECO:0000313" key="2">
    <source>
        <dbReference type="Proteomes" id="UP000179807"/>
    </source>
</evidence>
<comment type="caution">
    <text evidence="1">The sequence shown here is derived from an EMBL/GenBank/DDBJ whole genome shotgun (WGS) entry which is preliminary data.</text>
</comment>
<dbReference type="Gene3D" id="1.25.10.10">
    <property type="entry name" value="Leucine-rich Repeat Variant"/>
    <property type="match status" value="1"/>
</dbReference>
<dbReference type="AlphaFoldDB" id="A0A1J4JNL6"/>
<keyword evidence="2" id="KW-1185">Reference proteome</keyword>
<dbReference type="VEuPathDB" id="TrichDB:TRFO_32588"/>
<reference evidence="1" key="1">
    <citation type="submission" date="2016-10" db="EMBL/GenBank/DDBJ databases">
        <authorList>
            <person name="Benchimol M."/>
            <person name="Almeida L.G."/>
            <person name="Vasconcelos A.T."/>
            <person name="Perreira-Neves A."/>
            <person name="Rosa I.A."/>
            <person name="Tasca T."/>
            <person name="Bogo M.R."/>
            <person name="de Souza W."/>
        </authorList>
    </citation>
    <scope>NUCLEOTIDE SEQUENCE [LARGE SCALE GENOMIC DNA]</scope>
    <source>
        <strain evidence="1">K</strain>
    </source>
</reference>
<accession>A0A1J4JNL6</accession>
<dbReference type="InterPro" id="IPR011989">
    <property type="entry name" value="ARM-like"/>
</dbReference>
<dbReference type="RefSeq" id="XP_068353811.1">
    <property type="nucleotide sequence ID" value="XM_068508580.1"/>
</dbReference>
<dbReference type="Proteomes" id="UP000179807">
    <property type="component" value="Unassembled WGS sequence"/>
</dbReference>
<gene>
    <name evidence="1" type="ORF">TRFO_32588</name>
</gene>
<dbReference type="EMBL" id="MLAK01000944">
    <property type="protein sequence ID" value="OHT00675.1"/>
    <property type="molecule type" value="Genomic_DNA"/>
</dbReference>